<dbReference type="GO" id="GO:0008757">
    <property type="term" value="F:S-adenosylmethionine-dependent methyltransferase activity"/>
    <property type="evidence" value="ECO:0007669"/>
    <property type="project" value="InterPro"/>
</dbReference>
<proteinExistence type="predicted"/>
<dbReference type="Gene3D" id="3.40.50.150">
    <property type="entry name" value="Vaccinia Virus protein VP39"/>
    <property type="match status" value="1"/>
</dbReference>
<dbReference type="OrthoDB" id="9800231at2"/>
<feature type="domain" description="Methyltransferase type 11" evidence="1">
    <location>
        <begin position="83"/>
        <end position="131"/>
    </location>
</feature>
<name>A0A0P1GQ87_9RHOB</name>
<dbReference type="RefSeq" id="WP_058318615.1">
    <property type="nucleotide sequence ID" value="NZ_CYSF01000007.1"/>
</dbReference>
<dbReference type="InterPro" id="IPR029063">
    <property type="entry name" value="SAM-dependent_MTases_sf"/>
</dbReference>
<organism evidence="2 3">
    <name type="scientific">Thalassovita mediterranea</name>
    <dbReference type="NCBI Taxonomy" id="340021"/>
    <lineage>
        <taxon>Bacteria</taxon>
        <taxon>Pseudomonadati</taxon>
        <taxon>Pseudomonadota</taxon>
        <taxon>Alphaproteobacteria</taxon>
        <taxon>Rhodobacterales</taxon>
        <taxon>Roseobacteraceae</taxon>
        <taxon>Thalassovita</taxon>
    </lineage>
</organism>
<evidence type="ECO:0000259" key="1">
    <source>
        <dbReference type="Pfam" id="PF08241"/>
    </source>
</evidence>
<dbReference type="SUPFAM" id="SSF53335">
    <property type="entry name" value="S-adenosyl-L-methionine-dependent methyltransferases"/>
    <property type="match status" value="1"/>
</dbReference>
<dbReference type="InterPro" id="IPR013216">
    <property type="entry name" value="Methyltransf_11"/>
</dbReference>
<dbReference type="AlphaFoldDB" id="A0A0P1GQ87"/>
<sequence>MHLDVKDLRNFYYRSTLGRAAQKAVRDHLVQMWPNATGETMVGFGFAVPLLRPYMNDARRITGLMPAPQGVMPWPTGLPNMAVLCEEVSWPVDTGHVDRLVVMHGLETSEQPSALLDECFRVLGPGGRAIFIVPNRAGLWSRSDRTPFGYGRPYTLGQLEAQLRQHHFSIERHEYALFQPPSQRRFWRKAGQMIEQLGHSIPKVAAGGVIMVEVSKRIQAPSGPGLRETVSRPLQILTPNPSKEVAPI</sequence>
<dbReference type="Proteomes" id="UP000051681">
    <property type="component" value="Unassembled WGS sequence"/>
</dbReference>
<dbReference type="STRING" id="340021.TM5383_01725"/>
<reference evidence="2 3" key="1">
    <citation type="submission" date="2015-09" db="EMBL/GenBank/DDBJ databases">
        <authorList>
            <consortium name="Swine Surveillance"/>
        </authorList>
    </citation>
    <scope>NUCLEOTIDE SEQUENCE [LARGE SCALE GENOMIC DNA]</scope>
    <source>
        <strain evidence="2 3">CECT 8383</strain>
    </source>
</reference>
<evidence type="ECO:0000313" key="3">
    <source>
        <dbReference type="Proteomes" id="UP000051681"/>
    </source>
</evidence>
<evidence type="ECO:0000313" key="2">
    <source>
        <dbReference type="EMBL" id="CUH84514.1"/>
    </source>
</evidence>
<keyword evidence="3" id="KW-1185">Reference proteome</keyword>
<dbReference type="EMBL" id="CYSF01000007">
    <property type="protein sequence ID" value="CUH84514.1"/>
    <property type="molecule type" value="Genomic_DNA"/>
</dbReference>
<gene>
    <name evidence="2" type="ORF">TM5383_01725</name>
</gene>
<dbReference type="Pfam" id="PF08241">
    <property type="entry name" value="Methyltransf_11"/>
    <property type="match status" value="1"/>
</dbReference>
<accession>A0A0P1GQ87</accession>
<protein>
    <recommendedName>
        <fullName evidence="1">Methyltransferase type 11 domain-containing protein</fullName>
    </recommendedName>
</protein>